<accession>A0A4V3D997</accession>
<evidence type="ECO:0000313" key="2">
    <source>
        <dbReference type="EMBL" id="TDQ55280.1"/>
    </source>
</evidence>
<organism evidence="2 3">
    <name type="scientific">Actinorugispora endophytica</name>
    <dbReference type="NCBI Taxonomy" id="1605990"/>
    <lineage>
        <taxon>Bacteria</taxon>
        <taxon>Bacillati</taxon>
        <taxon>Actinomycetota</taxon>
        <taxon>Actinomycetes</taxon>
        <taxon>Streptosporangiales</taxon>
        <taxon>Nocardiopsidaceae</taxon>
        <taxon>Actinorugispora</taxon>
    </lineage>
</organism>
<feature type="chain" id="PRO_5039621506" description="LytR cell envelope-related transcriptional attenuator" evidence="1">
    <location>
        <begin position="20"/>
        <end position="151"/>
    </location>
</feature>
<evidence type="ECO:0008006" key="4">
    <source>
        <dbReference type="Google" id="ProtNLM"/>
    </source>
</evidence>
<sequence length="151" mass="15318">MVVLATLAIVAMVSTTAVGLLNSAQAPGGVEGAAQKPPDAPGVAALGAAPQGMTYTDLGEQCDLSECFRPIAVTADGLDSEETIDAVYTHLIDEGWGRLLPEGRTDPDEVPFSESALSDGAVLVQASVQPYTTDSTAGLLLAHTVPPSPAS</sequence>
<feature type="signal peptide" evidence="1">
    <location>
        <begin position="1"/>
        <end position="19"/>
    </location>
</feature>
<dbReference type="AlphaFoldDB" id="A0A4V3D997"/>
<evidence type="ECO:0000313" key="3">
    <source>
        <dbReference type="Proteomes" id="UP000295281"/>
    </source>
</evidence>
<proteinExistence type="predicted"/>
<keyword evidence="3" id="KW-1185">Reference proteome</keyword>
<reference evidence="2 3" key="1">
    <citation type="submission" date="2019-03" db="EMBL/GenBank/DDBJ databases">
        <title>Genomic Encyclopedia of Type Strains, Phase IV (KMG-IV): sequencing the most valuable type-strain genomes for metagenomic binning, comparative biology and taxonomic classification.</title>
        <authorList>
            <person name="Goeker M."/>
        </authorList>
    </citation>
    <scope>NUCLEOTIDE SEQUENCE [LARGE SCALE GENOMIC DNA]</scope>
    <source>
        <strain evidence="2 3">DSM 46770</strain>
    </source>
</reference>
<evidence type="ECO:0000256" key="1">
    <source>
        <dbReference type="SAM" id="SignalP"/>
    </source>
</evidence>
<name>A0A4V3D997_9ACTN</name>
<comment type="caution">
    <text evidence="2">The sequence shown here is derived from an EMBL/GenBank/DDBJ whole genome shotgun (WGS) entry which is preliminary data.</text>
</comment>
<dbReference type="Proteomes" id="UP000295281">
    <property type="component" value="Unassembled WGS sequence"/>
</dbReference>
<protein>
    <recommendedName>
        <fullName evidence="4">LytR cell envelope-related transcriptional attenuator</fullName>
    </recommendedName>
</protein>
<dbReference type="EMBL" id="SNYN01000001">
    <property type="protein sequence ID" value="TDQ55280.1"/>
    <property type="molecule type" value="Genomic_DNA"/>
</dbReference>
<keyword evidence="1" id="KW-0732">Signal</keyword>
<gene>
    <name evidence="2" type="ORF">EV190_101605</name>
</gene>